<keyword evidence="2" id="KW-0645">Protease</keyword>
<organism evidence="6 7">
    <name type="scientific">Parolsenella catena</name>
    <dbReference type="NCBI Taxonomy" id="2003188"/>
    <lineage>
        <taxon>Bacteria</taxon>
        <taxon>Bacillati</taxon>
        <taxon>Actinomycetota</taxon>
        <taxon>Coriobacteriia</taxon>
        <taxon>Coriobacteriales</taxon>
        <taxon>Atopobiaceae</taxon>
        <taxon>Parolsenella</taxon>
    </lineage>
</organism>
<accession>A0A3G9JX10</accession>
<feature type="domain" description="Prohead serine protease" evidence="5">
    <location>
        <begin position="15"/>
        <end position="69"/>
    </location>
</feature>
<evidence type="ECO:0000313" key="6">
    <source>
        <dbReference type="EMBL" id="BBH49968.1"/>
    </source>
</evidence>
<keyword evidence="3" id="KW-0378">Hydrolase</keyword>
<proteinExistence type="predicted"/>
<dbReference type="GO" id="GO:0006508">
    <property type="term" value="P:proteolysis"/>
    <property type="evidence" value="ECO:0007669"/>
    <property type="project" value="UniProtKB-KW"/>
</dbReference>
<evidence type="ECO:0000256" key="1">
    <source>
        <dbReference type="ARBA" id="ARBA00022612"/>
    </source>
</evidence>
<evidence type="ECO:0000256" key="2">
    <source>
        <dbReference type="ARBA" id="ARBA00022670"/>
    </source>
</evidence>
<evidence type="ECO:0000313" key="7">
    <source>
        <dbReference type="Proteomes" id="UP000273154"/>
    </source>
</evidence>
<keyword evidence="1" id="KW-1188">Viral release from host cell</keyword>
<name>A0A3G9JX10_9ACTN</name>
<dbReference type="AlphaFoldDB" id="A0A3G9JX10"/>
<dbReference type="KEGG" id="pcat:Pcatena_05550"/>
<keyword evidence="7" id="KW-1185">Reference proteome</keyword>
<dbReference type="RefSeq" id="WP_172596358.1">
    <property type="nucleotide sequence ID" value="NZ_AP019367.1"/>
</dbReference>
<sequence length="106" mass="11568">MRFKDFTAKATNNSGNGGFGGFVGYAATFDRKPDTYGDVIAKGAFADTIRAWADSIRPVPVFYGHNMDDPDRLITSQIDTAPKSNDAVIEGGAPLRESAQSRHRYH</sequence>
<evidence type="ECO:0000256" key="3">
    <source>
        <dbReference type="ARBA" id="ARBA00022801"/>
    </source>
</evidence>
<dbReference type="EMBL" id="AP019367">
    <property type="protein sequence ID" value="BBH49968.1"/>
    <property type="molecule type" value="Genomic_DNA"/>
</dbReference>
<gene>
    <name evidence="6" type="ORF">Pcatena_05550</name>
</gene>
<feature type="region of interest" description="Disordered" evidence="4">
    <location>
        <begin position="82"/>
        <end position="106"/>
    </location>
</feature>
<dbReference type="GO" id="GO:0008233">
    <property type="term" value="F:peptidase activity"/>
    <property type="evidence" value="ECO:0007669"/>
    <property type="project" value="UniProtKB-KW"/>
</dbReference>
<evidence type="ECO:0000259" key="5">
    <source>
        <dbReference type="Pfam" id="PF04586"/>
    </source>
</evidence>
<dbReference type="Proteomes" id="UP000273154">
    <property type="component" value="Chromosome"/>
</dbReference>
<dbReference type="GeneID" id="88848690"/>
<protein>
    <recommendedName>
        <fullName evidence="5">Prohead serine protease domain-containing protein</fullName>
    </recommendedName>
</protein>
<evidence type="ECO:0000256" key="4">
    <source>
        <dbReference type="SAM" id="MobiDB-lite"/>
    </source>
</evidence>
<dbReference type="InterPro" id="IPR054613">
    <property type="entry name" value="Peptidase_S78_dom"/>
</dbReference>
<reference evidence="7" key="1">
    <citation type="submission" date="2018-11" db="EMBL/GenBank/DDBJ databases">
        <title>Comparative genomics of Parolsenella catena and Libanicoccus massiliensis: Reclassification of Libanicoccus massiliensis as Parolsenella massiliensis comb. nov.</title>
        <authorList>
            <person name="Sakamoto M."/>
            <person name="Ikeyama N."/>
            <person name="Murakami T."/>
            <person name="Mori H."/>
            <person name="Yuki M."/>
            <person name="Ohkuma M."/>
        </authorList>
    </citation>
    <scope>NUCLEOTIDE SEQUENCE [LARGE SCALE GENOMIC DNA]</scope>
    <source>
        <strain evidence="7">JCM 31932</strain>
    </source>
</reference>
<dbReference type="Pfam" id="PF04586">
    <property type="entry name" value="Peptidase_S78"/>
    <property type="match status" value="1"/>
</dbReference>